<feature type="active site" description="Nucleophile" evidence="12">
    <location>
        <position position="271"/>
    </location>
</feature>
<keyword evidence="12" id="KW-0028">Amino-acid biosynthesis</keyword>
<comment type="subunit">
    <text evidence="9">Heterodimer composed of 2 chains; the small (or glutamine) chain promotes the hydrolysis of glutamine to ammonia, which is used by the large (or ammonia) chain to synthesize carbamoyl phosphate.</text>
</comment>
<evidence type="ECO:0000259" key="13">
    <source>
        <dbReference type="SMART" id="SM01097"/>
    </source>
</evidence>
<comment type="pathway">
    <text evidence="1 12">Pyrimidine metabolism; UMP biosynthesis via de novo pathway; (S)-dihydroorotate from bicarbonate: step 1/3.</text>
</comment>
<accession>A0A141SD17</accession>
<dbReference type="GeneID" id="27215642"/>
<dbReference type="RefSeq" id="YP_009243943.1">
    <property type="nucleotide sequence ID" value="NC_029857.1"/>
</dbReference>
<feature type="binding site" evidence="12">
    <location>
        <position position="275"/>
    </location>
    <ligand>
        <name>L-glutamine</name>
        <dbReference type="ChEBI" id="CHEBI:58359"/>
    </ligand>
</feature>
<dbReference type="InterPro" id="IPR035686">
    <property type="entry name" value="CPSase_GATase1"/>
</dbReference>
<keyword evidence="8 12" id="KW-0665">Pyrimidine biosynthesis</keyword>
<dbReference type="PANTHER" id="PTHR43418">
    <property type="entry name" value="MULTIFUNCTIONAL TRYPTOPHAN BIOSYNTHESIS PROTEIN-RELATED"/>
    <property type="match status" value="1"/>
</dbReference>
<dbReference type="AlphaFoldDB" id="A0A141SD17"/>
<dbReference type="UniPathway" id="UPA00070">
    <property type="reaction ID" value="UER00115"/>
</dbReference>
<dbReference type="NCBIfam" id="NF009475">
    <property type="entry name" value="PRK12838.1"/>
    <property type="match status" value="1"/>
</dbReference>
<dbReference type="UniPathway" id="UPA00068">
    <property type="reaction ID" value="UER00171"/>
</dbReference>
<feature type="binding site" evidence="12">
    <location>
        <position position="243"/>
    </location>
    <ligand>
        <name>L-glutamine</name>
        <dbReference type="ChEBI" id="CHEBI:58359"/>
    </ligand>
</feature>
<evidence type="ECO:0000256" key="4">
    <source>
        <dbReference type="ARBA" id="ARBA00022598"/>
    </source>
</evidence>
<feature type="domain" description="Carbamoyl-phosphate synthase small subunit N-terminal" evidence="13">
    <location>
        <begin position="5"/>
        <end position="135"/>
    </location>
</feature>
<dbReference type="InterPro" id="IPR002474">
    <property type="entry name" value="CarbamoylP_synth_ssu_N"/>
</dbReference>
<feature type="region of interest" description="CPSase" evidence="12">
    <location>
        <begin position="1"/>
        <end position="194"/>
    </location>
</feature>
<dbReference type="GO" id="GO:0005524">
    <property type="term" value="F:ATP binding"/>
    <property type="evidence" value="ECO:0007669"/>
    <property type="project" value="UniProtKB-UniRule"/>
</dbReference>
<dbReference type="InterPro" id="IPR029062">
    <property type="entry name" value="Class_I_gatase-like"/>
</dbReference>
<keyword evidence="6 12" id="KW-0067">ATP-binding</keyword>
<protein>
    <recommendedName>
        <fullName evidence="12">Carbamoyl phosphate synthase small chain</fullName>
        <ecNumber evidence="12">6.3.5.5</ecNumber>
    </recommendedName>
    <alternativeName>
        <fullName evidence="12">Carbamoyl phosphate synthetase glutamine chain</fullName>
    </alternativeName>
</protein>
<dbReference type="Gene3D" id="3.50.30.20">
    <property type="entry name" value="Carbamoyl-phosphate synthase small subunit, N-terminal domain"/>
    <property type="match status" value="1"/>
</dbReference>
<feature type="binding site" evidence="12">
    <location>
        <position position="313"/>
    </location>
    <ligand>
        <name>L-glutamine</name>
        <dbReference type="ChEBI" id="CHEBI:58359"/>
    </ligand>
</feature>
<dbReference type="InterPro" id="IPR017926">
    <property type="entry name" value="GATASE"/>
</dbReference>
<comment type="subunit">
    <text evidence="12">Composed of two chains; the small (or glutamine) chain promotes the hydrolysis of glutamine to ammonia, which is used by the large (or ammonia) chain to synthesize carbamoyl phosphate. Tetramer of heterodimers (alpha,beta)4.</text>
</comment>
<geneLocation type="plastid" evidence="14"/>
<comment type="function">
    <text evidence="12">Small subunit of the glutamine-dependent carbamoyl phosphate synthetase (CPSase). CPSase catalyzes the formation of carbamoyl phosphate from the ammonia moiety of glutamine, carbonate, and phosphate donated by ATP, constituting the first step of 2 biosynthetic pathways, one leading to arginine and/or urea and the other to pyrimidine nucleotides. The small subunit (glutamine amidotransferase) binds and cleaves glutamine to supply the large subunit with the substrate ammonia.</text>
</comment>
<dbReference type="FunFam" id="3.50.30.20:FF:000001">
    <property type="entry name" value="Carbamoyl-phosphate synthase small chain"/>
    <property type="match status" value="1"/>
</dbReference>
<evidence type="ECO:0000256" key="8">
    <source>
        <dbReference type="ARBA" id="ARBA00022975"/>
    </source>
</evidence>
<dbReference type="InterPro" id="IPR036480">
    <property type="entry name" value="CarbP_synth_ssu_N_sf"/>
</dbReference>
<dbReference type="PRINTS" id="PR00097">
    <property type="entry name" value="ANTSNTHASEII"/>
</dbReference>
<keyword evidence="5 12" id="KW-0547">Nucleotide-binding</keyword>
<dbReference type="SUPFAM" id="SSF52317">
    <property type="entry name" value="Class I glutamine amidotransferase-like"/>
    <property type="match status" value="1"/>
</dbReference>
<evidence type="ECO:0000256" key="9">
    <source>
        <dbReference type="ARBA" id="ARBA00044031"/>
    </source>
</evidence>
<evidence type="ECO:0000256" key="5">
    <source>
        <dbReference type="ARBA" id="ARBA00022741"/>
    </source>
</evidence>
<keyword evidence="7 12" id="KW-0315">Glutamine amidotransferase</keyword>
<evidence type="ECO:0000256" key="12">
    <source>
        <dbReference type="HAMAP-Rule" id="MF_01209"/>
    </source>
</evidence>
<dbReference type="HAMAP" id="MF_01209">
    <property type="entry name" value="CPSase_S_chain"/>
    <property type="match status" value="1"/>
</dbReference>
<dbReference type="NCBIfam" id="TIGR01368">
    <property type="entry name" value="CPSaseIIsmall"/>
    <property type="match status" value="1"/>
</dbReference>
<reference evidence="14" key="1">
    <citation type="submission" date="2015-07" db="EMBL/GenBank/DDBJ databases">
        <title>Reconstructing the complex evolutionary history of mobile plasmids in red algal genomes.</title>
        <authorList>
            <person name="Lee J."/>
            <person name="Kim K.M."/>
            <person name="Yang E.C."/>
            <person name="Miller K.A."/>
            <person name="Boo S.M."/>
            <person name="Bhattacharya D."/>
            <person name="Yoon H.S."/>
        </authorList>
    </citation>
    <scope>NUCLEOTIDE SEQUENCE</scope>
</reference>
<dbReference type="CDD" id="cd01744">
    <property type="entry name" value="GATase1_CPSase"/>
    <property type="match status" value="1"/>
</dbReference>
<gene>
    <name evidence="12 14" type="primary">carA</name>
    <name evidence="14" type="ORF">Sdur_139</name>
</gene>
<dbReference type="PRINTS" id="PR00096">
    <property type="entry name" value="GATASE"/>
</dbReference>
<comment type="catalytic activity">
    <reaction evidence="11 12">
        <text>L-glutamine + H2O = L-glutamate + NH4(+)</text>
        <dbReference type="Rhea" id="RHEA:15889"/>
        <dbReference type="ChEBI" id="CHEBI:15377"/>
        <dbReference type="ChEBI" id="CHEBI:28938"/>
        <dbReference type="ChEBI" id="CHEBI:29985"/>
        <dbReference type="ChEBI" id="CHEBI:58359"/>
    </reaction>
</comment>
<dbReference type="PANTHER" id="PTHR43418:SF7">
    <property type="entry name" value="CARBAMOYL-PHOSPHATE SYNTHASE SMALL CHAIN"/>
    <property type="match status" value="1"/>
</dbReference>
<dbReference type="PRINTS" id="PR00099">
    <property type="entry name" value="CPSGATASE"/>
</dbReference>
<evidence type="ECO:0000256" key="3">
    <source>
        <dbReference type="ARBA" id="ARBA00007800"/>
    </source>
</evidence>
<dbReference type="GO" id="GO:0006541">
    <property type="term" value="P:glutamine metabolic process"/>
    <property type="evidence" value="ECO:0007669"/>
    <property type="project" value="InterPro"/>
</dbReference>
<feature type="binding site" evidence="12">
    <location>
        <position position="272"/>
    </location>
    <ligand>
        <name>L-glutamine</name>
        <dbReference type="ChEBI" id="CHEBI:58359"/>
    </ligand>
</feature>
<feature type="binding site" evidence="12">
    <location>
        <position position="49"/>
    </location>
    <ligand>
        <name>L-glutamine</name>
        <dbReference type="ChEBI" id="CHEBI:58359"/>
    </ligand>
</feature>
<evidence type="ECO:0000256" key="6">
    <source>
        <dbReference type="ARBA" id="ARBA00022840"/>
    </source>
</evidence>
<dbReference type="PROSITE" id="PS51273">
    <property type="entry name" value="GATASE_TYPE_1"/>
    <property type="match status" value="1"/>
</dbReference>
<sequence>MHKIYPSFLFLEDGKKCSGWSFSSDIVSIGEIVFNTGMTGYQEICTDPSYSKQIVMFTYPEIGNTGINYEDNESTYFHVQGIIARSICLQPSNWRSRISLVQYLLNNKIPHIFGIDTRFLTSYIRDKGVMNACISTQRLSVYDLHEQFSNYNKIIDLDLVSQVTTLETYNWTKNSSNFSFYLFDLVNIKKNIELNVVVLDFGLKFNILNKLYSYGCNIIVVSSNSSYEDILKHSPDGILLSNGPGDPSVLFFAIETVKKLININIPLFGICMGHQILSLALGASTFKLKFGHRGLNHPVGPFQYKKVDLTSQNHGFSVHADSLPQDMVDLVYLNCNDNTLAGIVHNNKPIFSVQYHPEASPGPHDADYLFSHFINVMKKFKLNCI</sequence>
<dbReference type="Gene3D" id="3.40.50.880">
    <property type="match status" value="1"/>
</dbReference>
<evidence type="ECO:0000256" key="1">
    <source>
        <dbReference type="ARBA" id="ARBA00004812"/>
    </source>
</evidence>
<dbReference type="SUPFAM" id="SSF52021">
    <property type="entry name" value="Carbamoyl phosphate synthetase, small subunit N-terminal domain"/>
    <property type="match status" value="1"/>
</dbReference>
<comment type="similarity">
    <text evidence="3 12">Belongs to the CarA family.</text>
</comment>
<proteinExistence type="inferred from homology"/>
<dbReference type="GO" id="GO:0044205">
    <property type="term" value="P:'de novo' UMP biosynthetic process"/>
    <property type="evidence" value="ECO:0007669"/>
    <property type="project" value="UniProtKB-UniRule"/>
</dbReference>
<comment type="pathway">
    <text evidence="2 12">Amino-acid biosynthesis; L-arginine biosynthesis; carbamoyl phosphate from bicarbonate: step 1/1.</text>
</comment>
<evidence type="ECO:0000256" key="10">
    <source>
        <dbReference type="ARBA" id="ARBA00048816"/>
    </source>
</evidence>
<dbReference type="GO" id="GO:0004359">
    <property type="term" value="F:glutaminase activity"/>
    <property type="evidence" value="ECO:0007669"/>
    <property type="project" value="RHEA"/>
</dbReference>
<feature type="binding site" evidence="12">
    <location>
        <position position="245"/>
    </location>
    <ligand>
        <name>L-glutamine</name>
        <dbReference type="ChEBI" id="CHEBI:58359"/>
    </ligand>
</feature>
<dbReference type="InterPro" id="IPR006274">
    <property type="entry name" value="CarbamoylP_synth_ssu"/>
</dbReference>
<dbReference type="Pfam" id="PF00988">
    <property type="entry name" value="CPSase_sm_chain"/>
    <property type="match status" value="1"/>
</dbReference>
<dbReference type="GO" id="GO:0004088">
    <property type="term" value="F:carbamoyl-phosphate synthase (glutamine-hydrolyzing) activity"/>
    <property type="evidence" value="ECO:0007669"/>
    <property type="project" value="UniProtKB-UniRule"/>
</dbReference>
<feature type="active site" evidence="12">
    <location>
        <position position="356"/>
    </location>
</feature>
<evidence type="ECO:0000313" key="14">
    <source>
        <dbReference type="EMBL" id="AMK96185.1"/>
    </source>
</evidence>
<dbReference type="Pfam" id="PF00117">
    <property type="entry name" value="GATase"/>
    <property type="match status" value="1"/>
</dbReference>
<keyword evidence="4 12" id="KW-0436">Ligase</keyword>
<dbReference type="InterPro" id="IPR050472">
    <property type="entry name" value="Anth_synth/Amidotransfase"/>
</dbReference>
<organism evidence="14">
    <name type="scientific">Sporolithon durum</name>
    <dbReference type="NCBI Taxonomy" id="48970"/>
    <lineage>
        <taxon>Eukaryota</taxon>
        <taxon>Rhodophyta</taxon>
        <taxon>Florideophyceae</taxon>
        <taxon>Corallinophycidae</taxon>
        <taxon>Sporolithales</taxon>
        <taxon>Sporolithaceae</taxon>
        <taxon>Sporolithon</taxon>
    </lineage>
</organism>
<keyword evidence="14" id="KW-0934">Plastid</keyword>
<feature type="binding site" evidence="12">
    <location>
        <position position="316"/>
    </location>
    <ligand>
        <name>L-glutamine</name>
        <dbReference type="ChEBI" id="CHEBI:58359"/>
    </ligand>
</feature>
<evidence type="ECO:0000256" key="7">
    <source>
        <dbReference type="ARBA" id="ARBA00022962"/>
    </source>
</evidence>
<dbReference type="SMART" id="SM01097">
    <property type="entry name" value="CPSase_sm_chain"/>
    <property type="match status" value="1"/>
</dbReference>
<feature type="binding site" evidence="12">
    <location>
        <position position="315"/>
    </location>
    <ligand>
        <name>L-glutamine</name>
        <dbReference type="ChEBI" id="CHEBI:58359"/>
    </ligand>
</feature>
<dbReference type="GO" id="GO:0006207">
    <property type="term" value="P:'de novo' pyrimidine nucleobase biosynthetic process"/>
    <property type="evidence" value="ECO:0007669"/>
    <property type="project" value="InterPro"/>
</dbReference>
<keyword evidence="12" id="KW-0055">Arginine biosynthesis</keyword>
<evidence type="ECO:0000256" key="11">
    <source>
        <dbReference type="ARBA" id="ARBA00049285"/>
    </source>
</evidence>
<comment type="catalytic activity">
    <reaction evidence="10 12">
        <text>hydrogencarbonate + L-glutamine + 2 ATP + H2O = carbamoyl phosphate + L-glutamate + 2 ADP + phosphate + 2 H(+)</text>
        <dbReference type="Rhea" id="RHEA:18633"/>
        <dbReference type="ChEBI" id="CHEBI:15377"/>
        <dbReference type="ChEBI" id="CHEBI:15378"/>
        <dbReference type="ChEBI" id="CHEBI:17544"/>
        <dbReference type="ChEBI" id="CHEBI:29985"/>
        <dbReference type="ChEBI" id="CHEBI:30616"/>
        <dbReference type="ChEBI" id="CHEBI:43474"/>
        <dbReference type="ChEBI" id="CHEBI:58228"/>
        <dbReference type="ChEBI" id="CHEBI:58359"/>
        <dbReference type="ChEBI" id="CHEBI:456216"/>
        <dbReference type="EC" id="6.3.5.5"/>
    </reaction>
</comment>
<dbReference type="GO" id="GO:0006526">
    <property type="term" value="P:L-arginine biosynthetic process"/>
    <property type="evidence" value="ECO:0007669"/>
    <property type="project" value="UniProtKB-UniRule"/>
</dbReference>
<dbReference type="EMBL" id="KT266785">
    <property type="protein sequence ID" value="AMK96185.1"/>
    <property type="molecule type" value="Genomic_DNA"/>
</dbReference>
<evidence type="ECO:0000256" key="2">
    <source>
        <dbReference type="ARBA" id="ARBA00005077"/>
    </source>
</evidence>
<feature type="active site" evidence="12">
    <location>
        <position position="358"/>
    </location>
</feature>
<dbReference type="EC" id="6.3.5.5" evidence="12"/>
<name>A0A141SD17_9FLOR</name>